<evidence type="ECO:0000256" key="5">
    <source>
        <dbReference type="ARBA" id="ARBA00022827"/>
    </source>
</evidence>
<dbReference type="GO" id="GO:0005739">
    <property type="term" value="C:mitochondrion"/>
    <property type="evidence" value="ECO:0007669"/>
    <property type="project" value="UniProtKB-SubCell"/>
</dbReference>
<dbReference type="GO" id="GO:0071949">
    <property type="term" value="F:FAD binding"/>
    <property type="evidence" value="ECO:0007669"/>
    <property type="project" value="TreeGrafter"/>
</dbReference>
<dbReference type="FunFam" id="3.50.50.60:FF:000034">
    <property type="entry name" value="sulfide:quinone oxidoreductase, mitochondrial"/>
    <property type="match status" value="1"/>
</dbReference>
<accession>A0A8K0ULD2</accession>
<proteinExistence type="inferred from homology"/>
<evidence type="ECO:0000256" key="4">
    <source>
        <dbReference type="ARBA" id="ARBA00022719"/>
    </source>
</evidence>
<organism evidence="12 13">
    <name type="scientific">Cristinia sonorae</name>
    <dbReference type="NCBI Taxonomy" id="1940300"/>
    <lineage>
        <taxon>Eukaryota</taxon>
        <taxon>Fungi</taxon>
        <taxon>Dikarya</taxon>
        <taxon>Basidiomycota</taxon>
        <taxon>Agaricomycotina</taxon>
        <taxon>Agaricomycetes</taxon>
        <taxon>Agaricomycetidae</taxon>
        <taxon>Agaricales</taxon>
        <taxon>Pleurotineae</taxon>
        <taxon>Stephanosporaceae</taxon>
        <taxon>Cristinia</taxon>
    </lineage>
</organism>
<dbReference type="InterPro" id="IPR023753">
    <property type="entry name" value="FAD/NAD-binding_dom"/>
</dbReference>
<protein>
    <recommendedName>
        <fullName evidence="10">Sulfide:quinone oxidoreductase, mitochondrial</fullName>
    </recommendedName>
</protein>
<keyword evidence="5" id="KW-0274">FAD</keyword>
<dbReference type="InterPro" id="IPR015904">
    <property type="entry name" value="Sulphide_quinone_reductase"/>
</dbReference>
<dbReference type="Gene3D" id="3.50.50.60">
    <property type="entry name" value="FAD/NAD(P)-binding domain"/>
    <property type="match status" value="2"/>
</dbReference>
<sequence>MLQTARTVLLRRGTRPWASSGRLASTTSTSTEKDKYKVVVVGAGAGGLTVANQIFNRFRAAGKALNNDDIVILDAAEYHYYQPGWTLVGAGLKDKTSTRQPLKDLIPDNLVHISENVKTFLPESSSVTTSTGRTISYVNLVVATGLQINWNNIPGLSQALIDGSSGVSSIYSYETCDKVWRDIDALRGGNAIFTQPAGVVKCAGAPQKIMWMAWDRYQRTGRGDTIKVDFYSGMPTMFSVKKYSDVLEKLRVQRGVGGYFQHNLVSVDPANRKATFKKADNSTVAVDYTILHVTPQMGPPEVIKSSPLADQAGWVAVDQATLRHTNPEYHNVWALGDCSSLPTSKTAAAITSQAPVLSENLFSVVDTGKVAGAQYDGYTSCPLLTGYDQLLLAEFKYGLEPKETFAEYLGDQAIPRKFYYHLKKDVFPWAYWNYMLKGRWYGPKALSRPTFASLS</sequence>
<evidence type="ECO:0000313" key="13">
    <source>
        <dbReference type="Proteomes" id="UP000813824"/>
    </source>
</evidence>
<evidence type="ECO:0000256" key="6">
    <source>
        <dbReference type="ARBA" id="ARBA00022946"/>
    </source>
</evidence>
<dbReference type="InterPro" id="IPR036188">
    <property type="entry name" value="FAD/NAD-bd_sf"/>
</dbReference>
<keyword evidence="7" id="KW-0560">Oxidoreductase</keyword>
<dbReference type="Pfam" id="PF07992">
    <property type="entry name" value="Pyr_redox_2"/>
    <property type="match status" value="1"/>
</dbReference>
<keyword evidence="6" id="KW-0809">Transit peptide</keyword>
<dbReference type="PANTHER" id="PTHR10632">
    <property type="entry name" value="SULFIDE:QUINONE OXIDOREDUCTASE"/>
    <property type="match status" value="1"/>
</dbReference>
<dbReference type="GO" id="GO:0070224">
    <property type="term" value="F:sulfide:quinone oxidoreductase activity"/>
    <property type="evidence" value="ECO:0007669"/>
    <property type="project" value="TreeGrafter"/>
</dbReference>
<keyword evidence="8" id="KW-0496">Mitochondrion</keyword>
<dbReference type="Proteomes" id="UP000813824">
    <property type="component" value="Unassembled WGS sequence"/>
</dbReference>
<evidence type="ECO:0000256" key="7">
    <source>
        <dbReference type="ARBA" id="ARBA00023002"/>
    </source>
</evidence>
<feature type="domain" description="FAD/NAD(P)-binding" evidence="11">
    <location>
        <begin position="36"/>
        <end position="161"/>
    </location>
</feature>
<evidence type="ECO:0000256" key="8">
    <source>
        <dbReference type="ARBA" id="ARBA00023128"/>
    </source>
</evidence>
<comment type="subcellular location">
    <subcellularLocation>
        <location evidence="2">Mitochondrion</location>
    </subcellularLocation>
</comment>
<keyword evidence="13" id="KW-1185">Reference proteome</keyword>
<evidence type="ECO:0000256" key="9">
    <source>
        <dbReference type="ARBA" id="ARBA00060891"/>
    </source>
</evidence>
<keyword evidence="3" id="KW-0285">Flavoprotein</keyword>
<evidence type="ECO:0000256" key="10">
    <source>
        <dbReference type="ARBA" id="ARBA00070160"/>
    </source>
</evidence>
<dbReference type="EMBL" id="JAEVFJ010000019">
    <property type="protein sequence ID" value="KAH8099473.1"/>
    <property type="molecule type" value="Genomic_DNA"/>
</dbReference>
<keyword evidence="4" id="KW-0874">Quinone</keyword>
<dbReference type="SUPFAM" id="SSF51905">
    <property type="entry name" value="FAD/NAD(P)-binding domain"/>
    <property type="match status" value="2"/>
</dbReference>
<evidence type="ECO:0000256" key="2">
    <source>
        <dbReference type="ARBA" id="ARBA00004173"/>
    </source>
</evidence>
<dbReference type="GO" id="GO:0070221">
    <property type="term" value="P:sulfide oxidation, using sulfide:quinone oxidoreductase"/>
    <property type="evidence" value="ECO:0007669"/>
    <property type="project" value="TreeGrafter"/>
</dbReference>
<comment type="similarity">
    <text evidence="9">Belongs to the SQRD family.</text>
</comment>
<dbReference type="PANTHER" id="PTHR10632:SF2">
    <property type="entry name" value="SULFIDE:QUINONE OXIDOREDUCTASE, MITOCHONDRIAL"/>
    <property type="match status" value="1"/>
</dbReference>
<comment type="caution">
    <text evidence="12">The sequence shown here is derived from an EMBL/GenBank/DDBJ whole genome shotgun (WGS) entry which is preliminary data.</text>
</comment>
<dbReference type="GO" id="GO:0048038">
    <property type="term" value="F:quinone binding"/>
    <property type="evidence" value="ECO:0007669"/>
    <property type="project" value="UniProtKB-KW"/>
</dbReference>
<reference evidence="12" key="1">
    <citation type="journal article" date="2021" name="New Phytol.">
        <title>Evolutionary innovations through gain and loss of genes in the ectomycorrhizal Boletales.</title>
        <authorList>
            <person name="Wu G."/>
            <person name="Miyauchi S."/>
            <person name="Morin E."/>
            <person name="Kuo A."/>
            <person name="Drula E."/>
            <person name="Varga T."/>
            <person name="Kohler A."/>
            <person name="Feng B."/>
            <person name="Cao Y."/>
            <person name="Lipzen A."/>
            <person name="Daum C."/>
            <person name="Hundley H."/>
            <person name="Pangilinan J."/>
            <person name="Johnson J."/>
            <person name="Barry K."/>
            <person name="LaButti K."/>
            <person name="Ng V."/>
            <person name="Ahrendt S."/>
            <person name="Min B."/>
            <person name="Choi I.G."/>
            <person name="Park H."/>
            <person name="Plett J.M."/>
            <person name="Magnuson J."/>
            <person name="Spatafora J.W."/>
            <person name="Nagy L.G."/>
            <person name="Henrissat B."/>
            <person name="Grigoriev I.V."/>
            <person name="Yang Z.L."/>
            <person name="Xu J."/>
            <person name="Martin F.M."/>
        </authorList>
    </citation>
    <scope>NUCLEOTIDE SEQUENCE</scope>
    <source>
        <strain evidence="12">KKN 215</strain>
    </source>
</reference>
<dbReference type="OrthoDB" id="5376590at2759"/>
<evidence type="ECO:0000259" key="11">
    <source>
        <dbReference type="Pfam" id="PF07992"/>
    </source>
</evidence>
<name>A0A8K0ULD2_9AGAR</name>
<evidence type="ECO:0000256" key="3">
    <source>
        <dbReference type="ARBA" id="ARBA00022630"/>
    </source>
</evidence>
<gene>
    <name evidence="12" type="ORF">BXZ70DRAFT_894542</name>
</gene>
<evidence type="ECO:0000256" key="1">
    <source>
        <dbReference type="ARBA" id="ARBA00001974"/>
    </source>
</evidence>
<comment type="cofactor">
    <cofactor evidence="1">
        <name>FAD</name>
        <dbReference type="ChEBI" id="CHEBI:57692"/>
    </cofactor>
</comment>
<evidence type="ECO:0000313" key="12">
    <source>
        <dbReference type="EMBL" id="KAH8099473.1"/>
    </source>
</evidence>
<dbReference type="AlphaFoldDB" id="A0A8K0ULD2"/>